<dbReference type="Proteomes" id="UP000823775">
    <property type="component" value="Unassembled WGS sequence"/>
</dbReference>
<evidence type="ECO:0000256" key="1">
    <source>
        <dbReference type="SAM" id="MobiDB-lite"/>
    </source>
</evidence>
<gene>
    <name evidence="2" type="ORF">HAX54_029223</name>
</gene>
<evidence type="ECO:0000313" key="3">
    <source>
        <dbReference type="Proteomes" id="UP000823775"/>
    </source>
</evidence>
<feature type="region of interest" description="Disordered" evidence="1">
    <location>
        <begin position="65"/>
        <end position="97"/>
    </location>
</feature>
<accession>A0ABS8Y5E9</accession>
<proteinExistence type="predicted"/>
<comment type="caution">
    <text evidence="2">The sequence shown here is derived from an EMBL/GenBank/DDBJ whole genome shotgun (WGS) entry which is preliminary data.</text>
</comment>
<feature type="non-terminal residue" evidence="2">
    <location>
        <position position="1"/>
    </location>
</feature>
<evidence type="ECO:0000313" key="2">
    <source>
        <dbReference type="EMBL" id="MCE5166903.1"/>
    </source>
</evidence>
<reference evidence="2 3" key="1">
    <citation type="journal article" date="2021" name="BMC Genomics">
        <title>Datura genome reveals duplications of psychoactive alkaloid biosynthetic genes and high mutation rate following tissue culture.</title>
        <authorList>
            <person name="Rajewski A."/>
            <person name="Carter-House D."/>
            <person name="Stajich J."/>
            <person name="Litt A."/>
        </authorList>
    </citation>
    <scope>NUCLEOTIDE SEQUENCE [LARGE SCALE GENOMIC DNA]</scope>
    <source>
        <strain evidence="2">AR-01</strain>
    </source>
</reference>
<sequence>VNFMKWLSKSVTIMDPIGSWKLVFCDKCLKTRHKCPSTVLMQPHPPKRKRKPVPPAQAWISKVQDLPPKQQQVEQPLLSASAASSPKLHEVDGERHTQQKAETILIDMSMNSVENQTLLSTGAANSPRLSLVGKERQCNQQ</sequence>
<name>A0ABS8Y5E9_DATST</name>
<keyword evidence="3" id="KW-1185">Reference proteome</keyword>
<organism evidence="2 3">
    <name type="scientific">Datura stramonium</name>
    <name type="common">Jimsonweed</name>
    <name type="synonym">Common thornapple</name>
    <dbReference type="NCBI Taxonomy" id="4076"/>
    <lineage>
        <taxon>Eukaryota</taxon>
        <taxon>Viridiplantae</taxon>
        <taxon>Streptophyta</taxon>
        <taxon>Embryophyta</taxon>
        <taxon>Tracheophyta</taxon>
        <taxon>Spermatophyta</taxon>
        <taxon>Magnoliopsida</taxon>
        <taxon>eudicotyledons</taxon>
        <taxon>Gunneridae</taxon>
        <taxon>Pentapetalae</taxon>
        <taxon>asterids</taxon>
        <taxon>lamiids</taxon>
        <taxon>Solanales</taxon>
        <taxon>Solanaceae</taxon>
        <taxon>Solanoideae</taxon>
        <taxon>Datureae</taxon>
        <taxon>Datura</taxon>
    </lineage>
</organism>
<feature type="compositionally biased region" description="Basic and acidic residues" evidence="1">
    <location>
        <begin position="87"/>
        <end position="97"/>
    </location>
</feature>
<protein>
    <submittedName>
        <fullName evidence="2">Uncharacterized protein</fullName>
    </submittedName>
</protein>
<dbReference type="EMBL" id="JACEIK010036192">
    <property type="protein sequence ID" value="MCE5166903.1"/>
    <property type="molecule type" value="Genomic_DNA"/>
</dbReference>